<evidence type="ECO:0000256" key="2">
    <source>
        <dbReference type="ARBA" id="ARBA00023002"/>
    </source>
</evidence>
<dbReference type="InterPro" id="IPR036249">
    <property type="entry name" value="Thioredoxin-like_sf"/>
</dbReference>
<organism evidence="6 7">
    <name type="scientific">Sphingomonas naphthae</name>
    <dbReference type="NCBI Taxonomy" id="1813468"/>
    <lineage>
        <taxon>Bacteria</taxon>
        <taxon>Pseudomonadati</taxon>
        <taxon>Pseudomonadota</taxon>
        <taxon>Alphaproteobacteria</taxon>
        <taxon>Sphingomonadales</taxon>
        <taxon>Sphingomonadaceae</taxon>
        <taxon>Sphingomonas</taxon>
    </lineage>
</organism>
<dbReference type="PANTHER" id="PTHR10430">
    <property type="entry name" value="PEROXIREDOXIN"/>
    <property type="match status" value="1"/>
</dbReference>
<dbReference type="Gene3D" id="3.40.30.10">
    <property type="entry name" value="Glutaredoxin"/>
    <property type="match status" value="1"/>
</dbReference>
<dbReference type="PANTHER" id="PTHR10430:SF16">
    <property type="entry name" value="PEROXIREDOXIN-5, MITOCHONDRIAL"/>
    <property type="match status" value="1"/>
</dbReference>
<protein>
    <recommendedName>
        <fullName evidence="3">Glutathione-dependent peroxiredoxin</fullName>
        <ecNumber evidence="3">1.11.1.27</ecNumber>
    </recommendedName>
</protein>
<evidence type="ECO:0000259" key="4">
    <source>
        <dbReference type="PROSITE" id="PS50206"/>
    </source>
</evidence>
<gene>
    <name evidence="6" type="ORF">PQ455_10825</name>
</gene>
<evidence type="ECO:0000313" key="6">
    <source>
        <dbReference type="EMBL" id="WCT72136.1"/>
    </source>
</evidence>
<dbReference type="InterPro" id="IPR013740">
    <property type="entry name" value="Redoxin"/>
</dbReference>
<evidence type="ECO:0000259" key="5">
    <source>
        <dbReference type="PROSITE" id="PS51352"/>
    </source>
</evidence>
<comment type="function">
    <text evidence="3">Thiol-specific peroxidase that catalyzes the reduction of hydrogen peroxide and organic hydroperoxides to water and alcohols, respectively. Plays a role in cell protection against oxidative stress by detoxifying peroxides.</text>
</comment>
<dbReference type="InterPro" id="IPR001763">
    <property type="entry name" value="Rhodanese-like_dom"/>
</dbReference>
<dbReference type="InterPro" id="IPR037944">
    <property type="entry name" value="PRX5-like"/>
</dbReference>
<name>A0ABY7TFX6_9SPHN</name>
<keyword evidence="3" id="KW-0676">Redox-active center</keyword>
<dbReference type="SUPFAM" id="SSF52833">
    <property type="entry name" value="Thioredoxin-like"/>
    <property type="match status" value="1"/>
</dbReference>
<evidence type="ECO:0000256" key="3">
    <source>
        <dbReference type="RuleBase" id="RU366011"/>
    </source>
</evidence>
<dbReference type="PROSITE" id="PS51352">
    <property type="entry name" value="THIOREDOXIN_2"/>
    <property type="match status" value="1"/>
</dbReference>
<evidence type="ECO:0000256" key="1">
    <source>
        <dbReference type="ARBA" id="ARBA00022559"/>
    </source>
</evidence>
<dbReference type="Pfam" id="PF08534">
    <property type="entry name" value="Redoxin"/>
    <property type="match status" value="1"/>
</dbReference>
<sequence length="187" mass="20842">MLGRTVPDVTLKTRVRDESIGGPNPFRWQDLSTADVFDGKRVVVFALPGAFTPTCTTEQCPAYEMAYDNLRAAGADEVYCLSVNDAFVMYQWAKHLGLKKTKLLPDGSGAFTRRMGMLINKDHLGFGSRSWRYAMIVDDGEIVAWFEEPGINDTGADEDPYGESAPDKVLAWMEEHPSRSVENIVQD</sequence>
<dbReference type="RefSeq" id="WP_273686088.1">
    <property type="nucleotide sequence ID" value="NZ_CP117411.1"/>
</dbReference>
<dbReference type="EMBL" id="CP117411">
    <property type="protein sequence ID" value="WCT72136.1"/>
    <property type="molecule type" value="Genomic_DNA"/>
</dbReference>
<dbReference type="Proteomes" id="UP001220395">
    <property type="component" value="Chromosome"/>
</dbReference>
<dbReference type="EC" id="1.11.1.27" evidence="3"/>
<reference evidence="6 7" key="1">
    <citation type="submission" date="2023-02" db="EMBL/GenBank/DDBJ databases">
        <title>Genome sequence of Sphingomonas naphthae.</title>
        <authorList>
            <person name="Kim S."/>
            <person name="Heo J."/>
            <person name="Kwon S.-W."/>
        </authorList>
    </citation>
    <scope>NUCLEOTIDE SEQUENCE [LARGE SCALE GENOMIC DNA]</scope>
    <source>
        <strain evidence="6 7">KACC 18716</strain>
    </source>
</reference>
<feature type="domain" description="Rhodanese" evidence="4">
    <location>
        <begin position="78"/>
        <end position="120"/>
    </location>
</feature>
<feature type="domain" description="Thioredoxin" evidence="5">
    <location>
        <begin position="1"/>
        <end position="171"/>
    </location>
</feature>
<dbReference type="CDD" id="cd03013">
    <property type="entry name" value="PRX5_like"/>
    <property type="match status" value="1"/>
</dbReference>
<keyword evidence="1 3" id="KW-0575">Peroxidase</keyword>
<keyword evidence="2 3" id="KW-0560">Oxidoreductase</keyword>
<keyword evidence="3" id="KW-0049">Antioxidant</keyword>
<comment type="catalytic activity">
    <reaction evidence="3">
        <text>a hydroperoxide + 2 glutathione = an alcohol + glutathione disulfide + H2O</text>
        <dbReference type="Rhea" id="RHEA:62632"/>
        <dbReference type="ChEBI" id="CHEBI:15377"/>
        <dbReference type="ChEBI" id="CHEBI:30879"/>
        <dbReference type="ChEBI" id="CHEBI:35924"/>
        <dbReference type="ChEBI" id="CHEBI:57925"/>
        <dbReference type="ChEBI" id="CHEBI:58297"/>
        <dbReference type="EC" id="1.11.1.27"/>
    </reaction>
</comment>
<evidence type="ECO:0000313" key="7">
    <source>
        <dbReference type="Proteomes" id="UP001220395"/>
    </source>
</evidence>
<keyword evidence="7" id="KW-1185">Reference proteome</keyword>
<comment type="similarity">
    <text evidence="3">Belongs to the peroxiredoxin family. Prx5 subfamily.</text>
</comment>
<dbReference type="InterPro" id="IPR013766">
    <property type="entry name" value="Thioredoxin_domain"/>
</dbReference>
<dbReference type="PROSITE" id="PS50206">
    <property type="entry name" value="RHODANESE_3"/>
    <property type="match status" value="1"/>
</dbReference>
<accession>A0ABY7TFX6</accession>
<proteinExistence type="inferred from homology"/>